<sequence length="323" mass="36985">MLFMENGSKLLEELITCCKDKCRCNPIRGFSAKQVLEATNYFQSYCYSTDTYYKWYKGTMDDRPVLIKKYHLNDNNEAYRDIAISSQMSSQKNVLKLLGCCLEFSRPALVYEDAENGPLSNTGGIDFNSLSLSWNMRLKVAKEMAYTITYLHTAFTRPIIHRNIKPTNIFLGKDYLPKLCDFSFSISIPEGETQVEDLVTAGTFGFVDPSYFTTTIITEHTDVYSFGVFLHVLLTGQCAIDFSRHEIEQNICFYVANLVEKKQFKEIVDPKILEEEGGISREKELQLQAFLSLALACTKEEREERPLMIDVAKQLLKIERAAC</sequence>
<dbReference type="InParanoid" id="A0A2P5A5T7"/>
<evidence type="ECO:0000313" key="5">
    <source>
        <dbReference type="Proteomes" id="UP000237000"/>
    </source>
</evidence>
<dbReference type="InterPro" id="IPR001245">
    <property type="entry name" value="Ser-Thr/Tyr_kinase_cat_dom"/>
</dbReference>
<keyword evidence="1" id="KW-0547">Nucleotide-binding</keyword>
<keyword evidence="4" id="KW-0808">Transferase</keyword>
<dbReference type="AlphaFoldDB" id="A0A2P5A5T7"/>
<proteinExistence type="predicted"/>
<gene>
    <name evidence="4" type="ORF">TorRG33x02_357200</name>
</gene>
<dbReference type="GO" id="GO:0005524">
    <property type="term" value="F:ATP binding"/>
    <property type="evidence" value="ECO:0007669"/>
    <property type="project" value="UniProtKB-KW"/>
</dbReference>
<protein>
    <submittedName>
        <fullName evidence="4">Tyrosine-protein kinase</fullName>
    </submittedName>
</protein>
<accession>A0A2P5A5T7</accession>
<keyword evidence="4" id="KW-0418">Kinase</keyword>
<keyword evidence="2" id="KW-0067">ATP-binding</keyword>
<dbReference type="PROSITE" id="PS50011">
    <property type="entry name" value="PROTEIN_KINASE_DOM"/>
    <property type="match status" value="1"/>
</dbReference>
<dbReference type="InterPro" id="IPR045274">
    <property type="entry name" value="WAK-like"/>
</dbReference>
<evidence type="ECO:0000256" key="2">
    <source>
        <dbReference type="ARBA" id="ARBA00022840"/>
    </source>
</evidence>
<dbReference type="EMBL" id="JXTC01001217">
    <property type="protein sequence ID" value="PON31869.1"/>
    <property type="molecule type" value="Genomic_DNA"/>
</dbReference>
<organism evidence="4 5">
    <name type="scientific">Trema orientale</name>
    <name type="common">Charcoal tree</name>
    <name type="synonym">Celtis orientalis</name>
    <dbReference type="NCBI Taxonomy" id="63057"/>
    <lineage>
        <taxon>Eukaryota</taxon>
        <taxon>Viridiplantae</taxon>
        <taxon>Streptophyta</taxon>
        <taxon>Embryophyta</taxon>
        <taxon>Tracheophyta</taxon>
        <taxon>Spermatophyta</taxon>
        <taxon>Magnoliopsida</taxon>
        <taxon>eudicotyledons</taxon>
        <taxon>Gunneridae</taxon>
        <taxon>Pentapetalae</taxon>
        <taxon>rosids</taxon>
        <taxon>fabids</taxon>
        <taxon>Rosales</taxon>
        <taxon>Cannabaceae</taxon>
        <taxon>Trema</taxon>
    </lineage>
</organism>
<dbReference type="Gene3D" id="1.10.510.10">
    <property type="entry name" value="Transferase(Phosphotransferase) domain 1"/>
    <property type="match status" value="1"/>
</dbReference>
<dbReference type="Pfam" id="PF07714">
    <property type="entry name" value="PK_Tyr_Ser-Thr"/>
    <property type="match status" value="1"/>
</dbReference>
<keyword evidence="5" id="KW-1185">Reference proteome</keyword>
<dbReference type="InterPro" id="IPR011009">
    <property type="entry name" value="Kinase-like_dom_sf"/>
</dbReference>
<dbReference type="STRING" id="63057.A0A2P5A5T7"/>
<comment type="caution">
    <text evidence="4">The sequence shown here is derived from an EMBL/GenBank/DDBJ whole genome shotgun (WGS) entry which is preliminary data.</text>
</comment>
<evidence type="ECO:0000259" key="3">
    <source>
        <dbReference type="PROSITE" id="PS50011"/>
    </source>
</evidence>
<reference evidence="5" key="1">
    <citation type="submission" date="2016-06" db="EMBL/GenBank/DDBJ databases">
        <title>Parallel loss of symbiosis genes in relatives of nitrogen-fixing non-legume Parasponia.</title>
        <authorList>
            <person name="Van Velzen R."/>
            <person name="Holmer R."/>
            <person name="Bu F."/>
            <person name="Rutten L."/>
            <person name="Van Zeijl A."/>
            <person name="Liu W."/>
            <person name="Santuari L."/>
            <person name="Cao Q."/>
            <person name="Sharma T."/>
            <person name="Shen D."/>
            <person name="Roswanjaya Y."/>
            <person name="Wardhani T."/>
            <person name="Kalhor M.S."/>
            <person name="Jansen J."/>
            <person name="Van den Hoogen J."/>
            <person name="Gungor B."/>
            <person name="Hartog M."/>
            <person name="Hontelez J."/>
            <person name="Verver J."/>
            <person name="Yang W.-C."/>
            <person name="Schijlen E."/>
            <person name="Repin R."/>
            <person name="Schilthuizen M."/>
            <person name="Schranz E."/>
            <person name="Heidstra R."/>
            <person name="Miyata K."/>
            <person name="Fedorova E."/>
            <person name="Kohlen W."/>
            <person name="Bisseling T."/>
            <person name="Smit S."/>
            <person name="Geurts R."/>
        </authorList>
    </citation>
    <scope>NUCLEOTIDE SEQUENCE [LARGE SCALE GENOMIC DNA]</scope>
    <source>
        <strain evidence="5">cv. RG33-2</strain>
    </source>
</reference>
<name>A0A2P5A5T7_TREOI</name>
<evidence type="ECO:0000256" key="1">
    <source>
        <dbReference type="ARBA" id="ARBA00022741"/>
    </source>
</evidence>
<dbReference type="PANTHER" id="PTHR27005">
    <property type="entry name" value="WALL-ASSOCIATED RECEPTOR KINASE-LIKE 21"/>
    <property type="match status" value="1"/>
</dbReference>
<dbReference type="OrthoDB" id="75710at2759"/>
<dbReference type="SUPFAM" id="SSF56112">
    <property type="entry name" value="Protein kinase-like (PK-like)"/>
    <property type="match status" value="1"/>
</dbReference>
<feature type="domain" description="Protein kinase" evidence="3">
    <location>
        <begin position="30"/>
        <end position="316"/>
    </location>
</feature>
<dbReference type="GO" id="GO:0005886">
    <property type="term" value="C:plasma membrane"/>
    <property type="evidence" value="ECO:0007669"/>
    <property type="project" value="TreeGrafter"/>
</dbReference>
<evidence type="ECO:0000313" key="4">
    <source>
        <dbReference type="EMBL" id="PON31869.1"/>
    </source>
</evidence>
<dbReference type="Gene3D" id="3.30.200.20">
    <property type="entry name" value="Phosphorylase Kinase, domain 1"/>
    <property type="match status" value="1"/>
</dbReference>
<dbReference type="PANTHER" id="PTHR27005:SF308">
    <property type="entry name" value="NON-FUNCTIONAL PSEUDOKINASE ZRK2-RELATED"/>
    <property type="match status" value="1"/>
</dbReference>
<dbReference type="FunCoup" id="A0A2P5A5T7">
    <property type="interactions" value="455"/>
</dbReference>
<dbReference type="GO" id="GO:0004674">
    <property type="term" value="F:protein serine/threonine kinase activity"/>
    <property type="evidence" value="ECO:0007669"/>
    <property type="project" value="TreeGrafter"/>
</dbReference>
<dbReference type="GO" id="GO:0007166">
    <property type="term" value="P:cell surface receptor signaling pathway"/>
    <property type="evidence" value="ECO:0007669"/>
    <property type="project" value="InterPro"/>
</dbReference>
<dbReference type="InterPro" id="IPR000719">
    <property type="entry name" value="Prot_kinase_dom"/>
</dbReference>
<dbReference type="Proteomes" id="UP000237000">
    <property type="component" value="Unassembled WGS sequence"/>
</dbReference>